<reference evidence="4" key="1">
    <citation type="submission" date="2025-08" db="UniProtKB">
        <authorList>
            <consortium name="RefSeq"/>
        </authorList>
    </citation>
    <scope>IDENTIFICATION</scope>
    <source>
        <tissue evidence="4">Whole body</tissue>
    </source>
</reference>
<feature type="region of interest" description="Disordered" evidence="1">
    <location>
        <begin position="1"/>
        <end position="23"/>
    </location>
</feature>
<dbReference type="Pfam" id="PF05699">
    <property type="entry name" value="Dimer_Tnp_hAT"/>
    <property type="match status" value="1"/>
</dbReference>
<feature type="domain" description="HAT C-terminal dimerisation" evidence="2">
    <location>
        <begin position="566"/>
        <end position="652"/>
    </location>
</feature>
<dbReference type="InterPro" id="IPR012337">
    <property type="entry name" value="RNaseH-like_sf"/>
</dbReference>
<gene>
    <name evidence="4" type="primary">LOC108632323</name>
</gene>
<dbReference type="GO" id="GO:0046983">
    <property type="term" value="F:protein dimerization activity"/>
    <property type="evidence" value="ECO:0007669"/>
    <property type="project" value="InterPro"/>
</dbReference>
<dbReference type="SUPFAM" id="SSF53098">
    <property type="entry name" value="Ribonuclease H-like"/>
    <property type="match status" value="1"/>
</dbReference>
<dbReference type="GeneID" id="108632323"/>
<feature type="compositionally biased region" description="Polar residues" evidence="1">
    <location>
        <begin position="1"/>
        <end position="16"/>
    </location>
</feature>
<sequence>MATESGNESTESNTIDMTPPPSKKVARAKRFCDSWLGEPDFSSWLQKCEGSPFKAFCTLCQRELQCGKSELRRHASTQSHITMVCNREGLTDTDSAEWVASASLSERVKRAEIIYVLNMVEHSRSFHSYEQHRRVQLRAVDSMDVLKKMKLKSAKIAAITKNVINEAIVRNVTEILRNISFSILVDVTTDVSGYKNLCILARYNYDGANHTYLLDYLHLREGNAEHLYDCFKYSMEKYNIPVKNVIGISVDNATVMMGKHDSFVSRLMAENDSEVVVLPCICHSIHLATCNACEKLPPHVEYLLLSLYRYFTTSPKKEESLKDIQEIMNMAKKKLLQSSTTNWLALSQCIDRVLKHWNVLYTYFAVQMYTVADALFPAMTLEEGIFNRMNYPLTKAYLEFLNYVLRLSANFNALFQTNDIIVHSFYVECTKFLTLVASNFMQPEVIQRNDLCTIDPYNGEYLLPSNKINVGQGARRTLCEFTSSMEEGKQGKITAFYNNCLQYYQELFQQTVKRLPFQNNFIRDLSFLIPENALQKNKNLSQLDSIFEKFKTKILEMDTTKEWCELGRLIEQNEVDDLSKLKPVQFWSKIQSMKSSNNKNMFPNISKLANMCLCLPHSNAEMERFFLMVREVQTLDRNRLKPDTIAAITRIKLHLRDTKKTSMDYPVTVDMLKLFNSKMYNRKVISANISDVIVEDEADDNESADTDTE</sequence>
<proteinExistence type="predicted"/>
<dbReference type="RefSeq" id="XP_017892307.1">
    <property type="nucleotide sequence ID" value="XM_018036818.2"/>
</dbReference>
<evidence type="ECO:0000313" key="3">
    <source>
        <dbReference type="Proteomes" id="UP000694925"/>
    </source>
</evidence>
<accession>A0AAJ7JGF0</accession>
<keyword evidence="3" id="KW-1185">Reference proteome</keyword>
<dbReference type="PANTHER" id="PTHR37162:SF1">
    <property type="entry name" value="BED-TYPE DOMAIN-CONTAINING PROTEIN"/>
    <property type="match status" value="1"/>
</dbReference>
<dbReference type="Proteomes" id="UP000694925">
    <property type="component" value="Unplaced"/>
</dbReference>
<evidence type="ECO:0000256" key="1">
    <source>
        <dbReference type="SAM" id="MobiDB-lite"/>
    </source>
</evidence>
<organism evidence="3 4">
    <name type="scientific">Ceratina calcarata</name>
    <dbReference type="NCBI Taxonomy" id="156304"/>
    <lineage>
        <taxon>Eukaryota</taxon>
        <taxon>Metazoa</taxon>
        <taxon>Ecdysozoa</taxon>
        <taxon>Arthropoda</taxon>
        <taxon>Hexapoda</taxon>
        <taxon>Insecta</taxon>
        <taxon>Pterygota</taxon>
        <taxon>Neoptera</taxon>
        <taxon>Endopterygota</taxon>
        <taxon>Hymenoptera</taxon>
        <taxon>Apocrita</taxon>
        <taxon>Aculeata</taxon>
        <taxon>Apoidea</taxon>
        <taxon>Anthophila</taxon>
        <taxon>Apidae</taxon>
        <taxon>Ceratina</taxon>
        <taxon>Zadontomerus</taxon>
    </lineage>
</organism>
<evidence type="ECO:0000313" key="4">
    <source>
        <dbReference type="RefSeq" id="XP_017892307.1"/>
    </source>
</evidence>
<dbReference type="AlphaFoldDB" id="A0AAJ7JGF0"/>
<protein>
    <submittedName>
        <fullName evidence="4">Uncharacterized protein LOC108632323 isoform X1</fullName>
    </submittedName>
</protein>
<name>A0AAJ7JGF0_9HYME</name>
<evidence type="ECO:0000259" key="2">
    <source>
        <dbReference type="Pfam" id="PF05699"/>
    </source>
</evidence>
<dbReference type="InterPro" id="IPR008906">
    <property type="entry name" value="HATC_C_dom"/>
</dbReference>
<dbReference type="PANTHER" id="PTHR37162">
    <property type="entry name" value="HAT FAMILY DIMERISATION DOMAINCONTAINING PROTEIN-RELATED"/>
    <property type="match status" value="1"/>
</dbReference>
<dbReference type="KEGG" id="ccal:108632323"/>